<dbReference type="AlphaFoldDB" id="A0AAD9E1P8"/>
<keyword evidence="1" id="KW-0812">Transmembrane</keyword>
<evidence type="ECO:0000313" key="3">
    <source>
        <dbReference type="EMBL" id="KAK1801153.1"/>
    </source>
</evidence>
<accession>A0AAD9E1P8</accession>
<sequence>MVVPPALCAGVCTVHFSTATDETMIIKSDCNQNITLPCNPAAYSHAYTSITWYKVNGSGDEGIIRRRHGNLEPELYPSSRNVASLTEKNDLVLKNVTVRQTGLYKCSLIAKVGKTNNHSLVMLNVSECASVTAPALLLAAVLAPQATEMQCTGMGHIKPEEVTALWAFVGFSTVGMIKVLLCAVYLWVSALCSSALTVLDHLQGLIMFIFLHS</sequence>
<evidence type="ECO:0000259" key="2">
    <source>
        <dbReference type="PROSITE" id="PS50835"/>
    </source>
</evidence>
<dbReference type="Gene3D" id="2.60.40.10">
    <property type="entry name" value="Immunoglobulins"/>
    <property type="match status" value="1"/>
</dbReference>
<keyword evidence="4" id="KW-1185">Reference proteome</keyword>
<dbReference type="Pfam" id="PF07686">
    <property type="entry name" value="V-set"/>
    <property type="match status" value="1"/>
</dbReference>
<evidence type="ECO:0000256" key="1">
    <source>
        <dbReference type="SAM" id="Phobius"/>
    </source>
</evidence>
<feature type="transmembrane region" description="Helical" evidence="1">
    <location>
        <begin position="164"/>
        <end position="188"/>
    </location>
</feature>
<dbReference type="InterPro" id="IPR013783">
    <property type="entry name" value="Ig-like_fold"/>
</dbReference>
<organism evidence="3 4">
    <name type="scientific">Electrophorus voltai</name>
    <dbReference type="NCBI Taxonomy" id="2609070"/>
    <lineage>
        <taxon>Eukaryota</taxon>
        <taxon>Metazoa</taxon>
        <taxon>Chordata</taxon>
        <taxon>Craniata</taxon>
        <taxon>Vertebrata</taxon>
        <taxon>Euteleostomi</taxon>
        <taxon>Actinopterygii</taxon>
        <taxon>Neopterygii</taxon>
        <taxon>Teleostei</taxon>
        <taxon>Ostariophysi</taxon>
        <taxon>Gymnotiformes</taxon>
        <taxon>Gymnotoidei</taxon>
        <taxon>Gymnotidae</taxon>
        <taxon>Electrophorus</taxon>
    </lineage>
</organism>
<comment type="caution">
    <text evidence="3">The sequence shown here is derived from an EMBL/GenBank/DDBJ whole genome shotgun (WGS) entry which is preliminary data.</text>
</comment>
<protein>
    <recommendedName>
        <fullName evidence="2">Ig-like domain-containing protein</fullName>
    </recommendedName>
</protein>
<reference evidence="3" key="1">
    <citation type="submission" date="2023-03" db="EMBL/GenBank/DDBJ databases">
        <title>Electrophorus voltai genome.</title>
        <authorList>
            <person name="Bian C."/>
        </authorList>
    </citation>
    <scope>NUCLEOTIDE SEQUENCE</scope>
    <source>
        <strain evidence="3">CB-2022</strain>
        <tissue evidence="3">Muscle</tissue>
    </source>
</reference>
<feature type="domain" description="Ig-like" evidence="2">
    <location>
        <begin position="31"/>
        <end position="126"/>
    </location>
</feature>
<dbReference type="InterPro" id="IPR013106">
    <property type="entry name" value="Ig_V-set"/>
</dbReference>
<dbReference type="SUPFAM" id="SSF48726">
    <property type="entry name" value="Immunoglobulin"/>
    <property type="match status" value="1"/>
</dbReference>
<name>A0AAD9E1P8_9TELE</name>
<dbReference type="PANTHER" id="PTHR15193">
    <property type="entry name" value="CD83 ANTIGEN"/>
    <property type="match status" value="1"/>
</dbReference>
<evidence type="ECO:0000313" key="4">
    <source>
        <dbReference type="Proteomes" id="UP001239994"/>
    </source>
</evidence>
<dbReference type="InterPro" id="IPR036179">
    <property type="entry name" value="Ig-like_dom_sf"/>
</dbReference>
<keyword evidence="1" id="KW-1133">Transmembrane helix</keyword>
<dbReference type="InterPro" id="IPR003599">
    <property type="entry name" value="Ig_sub"/>
</dbReference>
<keyword evidence="1" id="KW-0472">Membrane</keyword>
<dbReference type="PANTHER" id="PTHR15193:SF2">
    <property type="match status" value="1"/>
</dbReference>
<dbReference type="InterPro" id="IPR007110">
    <property type="entry name" value="Ig-like_dom"/>
</dbReference>
<proteinExistence type="predicted"/>
<feature type="transmembrane region" description="Helical" evidence="1">
    <location>
        <begin position="194"/>
        <end position="211"/>
    </location>
</feature>
<dbReference type="CDD" id="cd00096">
    <property type="entry name" value="Ig"/>
    <property type="match status" value="1"/>
</dbReference>
<gene>
    <name evidence="3" type="ORF">P4O66_022857</name>
</gene>
<dbReference type="PROSITE" id="PS50835">
    <property type="entry name" value="IG_LIKE"/>
    <property type="match status" value="1"/>
</dbReference>
<dbReference type="SMART" id="SM00409">
    <property type="entry name" value="IG"/>
    <property type="match status" value="1"/>
</dbReference>
<dbReference type="EMBL" id="JAROKS010000009">
    <property type="protein sequence ID" value="KAK1801153.1"/>
    <property type="molecule type" value="Genomic_DNA"/>
</dbReference>
<dbReference type="Proteomes" id="UP001239994">
    <property type="component" value="Unassembled WGS sequence"/>
</dbReference>